<dbReference type="InterPro" id="IPR038261">
    <property type="entry name" value="GPP34-like_sf"/>
</dbReference>
<keyword evidence="3" id="KW-0446">Lipid-binding</keyword>
<comment type="caution">
    <text evidence="5">The sequence shown here is derived from an EMBL/GenBank/DDBJ whole genome shotgun (WGS) entry which is preliminary data.</text>
</comment>
<evidence type="ECO:0000256" key="1">
    <source>
        <dbReference type="ARBA" id="ARBA00004255"/>
    </source>
</evidence>
<evidence type="ECO:0000313" key="5">
    <source>
        <dbReference type="EMBL" id="GGN76885.1"/>
    </source>
</evidence>
<dbReference type="RefSeq" id="WP_188714844.1">
    <property type="nucleotide sequence ID" value="NZ_BAABBD010000001.1"/>
</dbReference>
<evidence type="ECO:0000256" key="4">
    <source>
        <dbReference type="ARBA" id="ARBA00023136"/>
    </source>
</evidence>
<dbReference type="EMBL" id="BMLM01000001">
    <property type="protein sequence ID" value="GGN76885.1"/>
    <property type="molecule type" value="Genomic_DNA"/>
</dbReference>
<keyword evidence="6" id="KW-1185">Reference proteome</keyword>
<name>A0ABQ2KAW0_9MICO</name>
<evidence type="ECO:0000256" key="3">
    <source>
        <dbReference type="ARBA" id="ARBA00023121"/>
    </source>
</evidence>
<evidence type="ECO:0000313" key="6">
    <source>
        <dbReference type="Proteomes" id="UP000626982"/>
    </source>
</evidence>
<proteinExistence type="predicted"/>
<accession>A0ABQ2KAW0</accession>
<gene>
    <name evidence="5" type="ORF">GCM10010968_00760</name>
</gene>
<protein>
    <recommendedName>
        <fullName evidence="7">Golgi phosphoprotein 3 (GPP34)</fullName>
    </recommendedName>
</protein>
<comment type="subcellular location">
    <subcellularLocation>
        <location evidence="1">Golgi apparatus membrane</location>
        <topology evidence="1">Peripheral membrane protein</topology>
        <orientation evidence="1">Cytoplasmic side</orientation>
    </subcellularLocation>
</comment>
<dbReference type="Proteomes" id="UP000626982">
    <property type="component" value="Unassembled WGS sequence"/>
</dbReference>
<evidence type="ECO:0008006" key="7">
    <source>
        <dbReference type="Google" id="ProtNLM"/>
    </source>
</evidence>
<sequence>MDLTIPEALLLLALDDERGTAILDDGTLGTAMAAAAIAQLLVDGRLRVAGEGEPGAKPGRLVSAAGATDPRLEPIVERIVGRTPTPALQIVAGFGGPGSPSGKVRRQLLDDFAELGVLARQQDRFLGLAWRERWERGDRREVEDALQARAREVLAGADDDEPVDAALGILHGADALPKAFPDLPADALRARGEELAAGSWASAEVRRSLASLQSAMTAVMITTVIMPAATSS</sequence>
<evidence type="ECO:0000256" key="2">
    <source>
        <dbReference type="ARBA" id="ARBA00023034"/>
    </source>
</evidence>
<dbReference type="InterPro" id="IPR008628">
    <property type="entry name" value="GPP34-like"/>
</dbReference>
<dbReference type="Pfam" id="PF05719">
    <property type="entry name" value="GPP34"/>
    <property type="match status" value="1"/>
</dbReference>
<dbReference type="Gene3D" id="1.10.3630.10">
    <property type="entry name" value="yeast vps74-n-term truncation variant domain like"/>
    <property type="match status" value="1"/>
</dbReference>
<reference evidence="6" key="1">
    <citation type="journal article" date="2019" name="Int. J. Syst. Evol. Microbiol.">
        <title>The Global Catalogue of Microorganisms (GCM) 10K type strain sequencing project: providing services to taxonomists for standard genome sequencing and annotation.</title>
        <authorList>
            <consortium name="The Broad Institute Genomics Platform"/>
            <consortium name="The Broad Institute Genome Sequencing Center for Infectious Disease"/>
            <person name="Wu L."/>
            <person name="Ma J."/>
        </authorList>
    </citation>
    <scope>NUCLEOTIDE SEQUENCE [LARGE SCALE GENOMIC DNA]</scope>
    <source>
        <strain evidence="6">CGMCC 1.6960</strain>
    </source>
</reference>
<keyword evidence="2" id="KW-0333">Golgi apparatus</keyword>
<keyword evidence="4" id="KW-0472">Membrane</keyword>
<organism evidence="5 6">
    <name type="scientific">Agrococcus terreus</name>
    <dbReference type="NCBI Taxonomy" id="574649"/>
    <lineage>
        <taxon>Bacteria</taxon>
        <taxon>Bacillati</taxon>
        <taxon>Actinomycetota</taxon>
        <taxon>Actinomycetes</taxon>
        <taxon>Micrococcales</taxon>
        <taxon>Microbacteriaceae</taxon>
        <taxon>Agrococcus</taxon>
    </lineage>
</organism>